<protein>
    <submittedName>
        <fullName evidence="1">Uncharacterized protein</fullName>
    </submittedName>
</protein>
<dbReference type="Proteomes" id="UP000221165">
    <property type="component" value="Unassembled WGS sequence"/>
</dbReference>
<organism evidence="1 2">
    <name type="scientific">Cystoisospora suis</name>
    <dbReference type="NCBI Taxonomy" id="483139"/>
    <lineage>
        <taxon>Eukaryota</taxon>
        <taxon>Sar</taxon>
        <taxon>Alveolata</taxon>
        <taxon>Apicomplexa</taxon>
        <taxon>Conoidasida</taxon>
        <taxon>Coccidia</taxon>
        <taxon>Eucoccidiorida</taxon>
        <taxon>Eimeriorina</taxon>
        <taxon>Sarcocystidae</taxon>
        <taxon>Cystoisospora</taxon>
    </lineage>
</organism>
<evidence type="ECO:0000313" key="1">
    <source>
        <dbReference type="EMBL" id="PHJ20771.1"/>
    </source>
</evidence>
<dbReference type="VEuPathDB" id="ToxoDB:CSUI_005390"/>
<comment type="caution">
    <text evidence="1">The sequence shown here is derived from an EMBL/GenBank/DDBJ whole genome shotgun (WGS) entry which is preliminary data.</text>
</comment>
<accession>A0A2C6K6G3</accession>
<dbReference type="RefSeq" id="XP_067922457.1">
    <property type="nucleotide sequence ID" value="XM_068065566.1"/>
</dbReference>
<evidence type="ECO:0000313" key="2">
    <source>
        <dbReference type="Proteomes" id="UP000221165"/>
    </source>
</evidence>
<proteinExistence type="predicted"/>
<feature type="non-terminal residue" evidence="1">
    <location>
        <position position="1"/>
    </location>
</feature>
<dbReference type="GeneID" id="94428777"/>
<keyword evidence="2" id="KW-1185">Reference proteome</keyword>
<sequence>EREIGSREFQVYVYYIGPRSVYRVYMYVQLGLVLIECVVDM</sequence>
<reference evidence="1 2" key="1">
    <citation type="journal article" date="2017" name="Int. J. Parasitol.">
        <title>The genome of the protozoan parasite Cystoisospora suis and a reverse vaccinology approach to identify vaccine candidates.</title>
        <authorList>
            <person name="Palmieri N."/>
            <person name="Shrestha A."/>
            <person name="Ruttkowski B."/>
            <person name="Beck T."/>
            <person name="Vogl C."/>
            <person name="Tomley F."/>
            <person name="Blake D.P."/>
            <person name="Joachim A."/>
        </authorList>
    </citation>
    <scope>NUCLEOTIDE SEQUENCE [LARGE SCALE GENOMIC DNA]</scope>
    <source>
        <strain evidence="1 2">Wien I</strain>
    </source>
</reference>
<name>A0A2C6K6G3_9APIC</name>
<dbReference type="EMBL" id="MIGC01002607">
    <property type="protein sequence ID" value="PHJ20771.1"/>
    <property type="molecule type" value="Genomic_DNA"/>
</dbReference>
<dbReference type="AlphaFoldDB" id="A0A2C6K6G3"/>
<gene>
    <name evidence="1" type="ORF">CSUI_005390</name>
</gene>